<evidence type="ECO:0000256" key="2">
    <source>
        <dbReference type="SAM" id="MobiDB-lite"/>
    </source>
</evidence>
<proteinExistence type="predicted"/>
<feature type="compositionally biased region" description="Basic and acidic residues" evidence="2">
    <location>
        <begin position="486"/>
        <end position="495"/>
    </location>
</feature>
<dbReference type="GeneID" id="34588744"/>
<keyword evidence="4" id="KW-1185">Reference proteome</keyword>
<dbReference type="OrthoDB" id="4145681at2759"/>
<organism evidence="3 4">
    <name type="scientific">Fonsecaea nubica</name>
    <dbReference type="NCBI Taxonomy" id="856822"/>
    <lineage>
        <taxon>Eukaryota</taxon>
        <taxon>Fungi</taxon>
        <taxon>Dikarya</taxon>
        <taxon>Ascomycota</taxon>
        <taxon>Pezizomycotina</taxon>
        <taxon>Eurotiomycetes</taxon>
        <taxon>Chaetothyriomycetidae</taxon>
        <taxon>Chaetothyriales</taxon>
        <taxon>Herpotrichiellaceae</taxon>
        <taxon>Fonsecaea</taxon>
    </lineage>
</organism>
<dbReference type="RefSeq" id="XP_022500489.1">
    <property type="nucleotide sequence ID" value="XM_022643621.1"/>
</dbReference>
<comment type="caution">
    <text evidence="3">The sequence shown here is derived from an EMBL/GenBank/DDBJ whole genome shotgun (WGS) entry which is preliminary data.</text>
</comment>
<feature type="coiled-coil region" evidence="1">
    <location>
        <begin position="256"/>
        <end position="283"/>
    </location>
</feature>
<evidence type="ECO:0000256" key="1">
    <source>
        <dbReference type="SAM" id="Coils"/>
    </source>
</evidence>
<name>A0A178D1E3_9EURO</name>
<keyword evidence="1" id="KW-0175">Coiled coil</keyword>
<protein>
    <submittedName>
        <fullName evidence="3">Uncharacterized protein</fullName>
    </submittedName>
</protein>
<feature type="compositionally biased region" description="Polar residues" evidence="2">
    <location>
        <begin position="428"/>
        <end position="441"/>
    </location>
</feature>
<feature type="region of interest" description="Disordered" evidence="2">
    <location>
        <begin position="385"/>
        <end position="531"/>
    </location>
</feature>
<accession>A0A178D1E3</accession>
<feature type="compositionally biased region" description="Polar residues" evidence="2">
    <location>
        <begin position="496"/>
        <end position="511"/>
    </location>
</feature>
<dbReference type="AlphaFoldDB" id="A0A178D1E3"/>
<dbReference type="Proteomes" id="UP000185904">
    <property type="component" value="Unassembled WGS sequence"/>
</dbReference>
<sequence length="531" mass="61251">MELNLFAHEALQLTVEGLGDAMFINLRDPENESAELLAHLQLRPLIPIPRCSAFCADSFYDSENCTINASFSATPVIDEEEDSRECWQREQESYKELVADGGRPSHPLSFGIDEPKEPGEYKDIIWFWRCTCGYACAYTGQRNRWKQFRQFQDQMRRFYVPRNRFEEYKNTVQKSQAEIAHQWDLRVLEDRHRQDRLEDWNEFRAFYFRKLKQAERRIEPAKQELALDEKAWADGRIRFHDAIADRGVVYGRLNDIIASEHEIAKAKSRMESAEKASQAALSRSDTRAVEMAEQEFFAAKTNLEAVSGSDELRRLRDGYDLIILEEKVVIARGHLRGFELDVKMWTTYVKWIDDQYLAIAAECGHPVSNENPSLRESLWNARDEETRNLRPRHPRGSPARSKSVLGPNHSSRITKSDKTKPSRRHNTRPSSSSVPEPSMIQSAIGDAQPPRRSTRLQTLHARKAAQVPEKSILGPVSSSRVTKVKLVPDTKKRDISSGQRPKQREQPATNKAHTKPKCLEQNNNVRRSRPR</sequence>
<evidence type="ECO:0000313" key="4">
    <source>
        <dbReference type="Proteomes" id="UP000185904"/>
    </source>
</evidence>
<evidence type="ECO:0000313" key="3">
    <source>
        <dbReference type="EMBL" id="OAL35477.1"/>
    </source>
</evidence>
<reference evidence="3 4" key="1">
    <citation type="submission" date="2016-03" db="EMBL/GenBank/DDBJ databases">
        <title>The draft genome sequence of Fonsecaea nubica causative agent of cutaneous subcutaneous infection in human host.</title>
        <authorList>
            <person name="Costa F."/>
            <person name="Sybren D.H."/>
            <person name="Raittz R.T."/>
            <person name="Weiss V.A."/>
            <person name="Leao A.C."/>
            <person name="Gomes R."/>
            <person name="De Souza E.M."/>
            <person name="Pedrosa F.O."/>
            <person name="Steffens M.B."/>
            <person name="Bombassaro A."/>
            <person name="Tadra-Sfeir M.Z."/>
            <person name="Moreno L.F."/>
            <person name="Najafzadeh M.J."/>
            <person name="Felipe M.S."/>
            <person name="Teixeira M."/>
            <person name="Sun J."/>
            <person name="Xi L."/>
            <person name="Castro M.A."/>
            <person name="Vicente V.A."/>
        </authorList>
    </citation>
    <scope>NUCLEOTIDE SEQUENCE [LARGE SCALE GENOMIC DNA]</scope>
    <source>
        <strain evidence="3 4">CBS 269.64</strain>
    </source>
</reference>
<dbReference type="EMBL" id="LVCJ01000030">
    <property type="protein sequence ID" value="OAL35477.1"/>
    <property type="molecule type" value="Genomic_DNA"/>
</dbReference>
<gene>
    <name evidence="3" type="ORF">AYO20_05327</name>
</gene>